<evidence type="ECO:0000256" key="1">
    <source>
        <dbReference type="SAM" id="MobiDB-lite"/>
    </source>
</evidence>
<keyword evidence="3" id="KW-1185">Reference proteome</keyword>
<gene>
    <name evidence="4" type="primary">LOC115744782</name>
</gene>
<evidence type="ECO:0000256" key="2">
    <source>
        <dbReference type="SAM" id="Phobius"/>
    </source>
</evidence>
<organism evidence="3 4">
    <name type="scientific">Rhodamnia argentea</name>
    <dbReference type="NCBI Taxonomy" id="178133"/>
    <lineage>
        <taxon>Eukaryota</taxon>
        <taxon>Viridiplantae</taxon>
        <taxon>Streptophyta</taxon>
        <taxon>Embryophyta</taxon>
        <taxon>Tracheophyta</taxon>
        <taxon>Spermatophyta</taxon>
        <taxon>Magnoliopsida</taxon>
        <taxon>eudicotyledons</taxon>
        <taxon>Gunneridae</taxon>
        <taxon>Pentapetalae</taxon>
        <taxon>rosids</taxon>
        <taxon>malvids</taxon>
        <taxon>Myrtales</taxon>
        <taxon>Myrtaceae</taxon>
        <taxon>Myrtoideae</taxon>
        <taxon>Myrteae</taxon>
        <taxon>Australasian group</taxon>
        <taxon>Rhodamnia</taxon>
    </lineage>
</organism>
<accession>A0A8B8PNP9</accession>
<dbReference type="PANTHER" id="PTHR35488">
    <property type="entry name" value="OS05G0358900 PROTEIN-RELATED"/>
    <property type="match status" value="1"/>
</dbReference>
<feature type="transmembrane region" description="Helical" evidence="2">
    <location>
        <begin position="6"/>
        <end position="31"/>
    </location>
</feature>
<evidence type="ECO:0000313" key="3">
    <source>
        <dbReference type="Proteomes" id="UP000827889"/>
    </source>
</evidence>
<protein>
    <submittedName>
        <fullName evidence="4">Uncharacterized protein LOC115744782 isoform X1</fullName>
    </submittedName>
</protein>
<dbReference type="OrthoDB" id="737456at2759"/>
<keyword evidence="2" id="KW-1133">Transmembrane helix</keyword>
<feature type="region of interest" description="Disordered" evidence="1">
    <location>
        <begin position="91"/>
        <end position="111"/>
    </location>
</feature>
<reference evidence="4" key="1">
    <citation type="submission" date="2025-08" db="UniProtKB">
        <authorList>
            <consortium name="RefSeq"/>
        </authorList>
    </citation>
    <scope>IDENTIFICATION</scope>
    <source>
        <tissue evidence="4">Leaf</tissue>
    </source>
</reference>
<evidence type="ECO:0000313" key="4">
    <source>
        <dbReference type="RefSeq" id="XP_030535982.1"/>
    </source>
</evidence>
<dbReference type="KEGG" id="rarg:115744782"/>
<sequence length="213" mass="24315">MPIKVALKGFCVVGIFPIFISPLLCRFFFLVNFPLSTQPTRLNLVLQQPVKMRKSPVYPKSDASDYDAMEFDPQMDFLRFLDEARQHKCEPNVRASSPYSAEVAGKRNLGEDKRSKKSWKSSLLSWLRTEKKSKYPAEPASHPHNHKPRKIVSGPIIGASKESDAWLRRLNSGSFPGLFNSTKRTENEMRYISLEQLDKPHGVKNYGPVYLVT</sequence>
<dbReference type="PANTHER" id="PTHR35488:SF4">
    <property type="entry name" value="DUF4005 DOMAIN-CONTAINING PROTEIN"/>
    <property type="match status" value="1"/>
</dbReference>
<feature type="region of interest" description="Disordered" evidence="1">
    <location>
        <begin position="134"/>
        <end position="154"/>
    </location>
</feature>
<dbReference type="GeneID" id="115744782"/>
<keyword evidence="2" id="KW-0472">Membrane</keyword>
<name>A0A8B8PNP9_9MYRT</name>
<dbReference type="Proteomes" id="UP000827889">
    <property type="component" value="Chromosome 8"/>
</dbReference>
<dbReference type="RefSeq" id="XP_030535982.1">
    <property type="nucleotide sequence ID" value="XM_030680122.2"/>
</dbReference>
<keyword evidence="2" id="KW-0812">Transmembrane</keyword>
<proteinExistence type="predicted"/>
<dbReference type="AlphaFoldDB" id="A0A8B8PNP9"/>